<dbReference type="SUPFAM" id="SSF52096">
    <property type="entry name" value="ClpP/crotonase"/>
    <property type="match status" value="1"/>
</dbReference>
<dbReference type="AlphaFoldDB" id="A0AAW1QEC2"/>
<dbReference type="PANTHER" id="PTHR42987">
    <property type="entry name" value="PEPTIDASE S49"/>
    <property type="match status" value="1"/>
</dbReference>
<evidence type="ECO:0000313" key="6">
    <source>
        <dbReference type="EMBL" id="KAK9819748.1"/>
    </source>
</evidence>
<dbReference type="Gene3D" id="3.90.226.10">
    <property type="entry name" value="2-enoyl-CoA Hydratase, Chain A, domain 1"/>
    <property type="match status" value="1"/>
</dbReference>
<evidence type="ECO:0000256" key="4">
    <source>
        <dbReference type="ARBA" id="ARBA00022825"/>
    </source>
</evidence>
<dbReference type="InterPro" id="IPR047272">
    <property type="entry name" value="S49_SppA_C"/>
</dbReference>
<comment type="caution">
    <text evidence="6">The sequence shown here is derived from an EMBL/GenBank/DDBJ whole genome shotgun (WGS) entry which is preliminary data.</text>
</comment>
<organism evidence="6 7">
    <name type="scientific">[Myrmecia] bisecta</name>
    <dbReference type="NCBI Taxonomy" id="41462"/>
    <lineage>
        <taxon>Eukaryota</taxon>
        <taxon>Viridiplantae</taxon>
        <taxon>Chlorophyta</taxon>
        <taxon>core chlorophytes</taxon>
        <taxon>Trebouxiophyceae</taxon>
        <taxon>Trebouxiales</taxon>
        <taxon>Trebouxiaceae</taxon>
        <taxon>Myrmecia</taxon>
    </lineage>
</organism>
<dbReference type="InterPro" id="IPR029045">
    <property type="entry name" value="ClpP/crotonase-like_dom_sf"/>
</dbReference>
<evidence type="ECO:0000256" key="1">
    <source>
        <dbReference type="ARBA" id="ARBA00008683"/>
    </source>
</evidence>
<name>A0AAW1QEC2_9CHLO</name>
<dbReference type="CDD" id="cd07023">
    <property type="entry name" value="S49_Sppa_N_C"/>
    <property type="match status" value="1"/>
</dbReference>
<dbReference type="GO" id="GO:0006508">
    <property type="term" value="P:proteolysis"/>
    <property type="evidence" value="ECO:0007669"/>
    <property type="project" value="UniProtKB-KW"/>
</dbReference>
<dbReference type="Gene3D" id="6.20.330.10">
    <property type="match status" value="1"/>
</dbReference>
<keyword evidence="7" id="KW-1185">Reference proteome</keyword>
<keyword evidence="4" id="KW-0720">Serine protease</keyword>
<dbReference type="Proteomes" id="UP001489004">
    <property type="component" value="Unassembled WGS sequence"/>
</dbReference>
<dbReference type="GO" id="GO:0008236">
    <property type="term" value="F:serine-type peptidase activity"/>
    <property type="evidence" value="ECO:0007669"/>
    <property type="project" value="UniProtKB-KW"/>
</dbReference>
<gene>
    <name evidence="6" type="ORF">WJX72_001873</name>
</gene>
<accession>A0AAW1QEC2</accession>
<proteinExistence type="inferred from homology"/>
<evidence type="ECO:0000259" key="5">
    <source>
        <dbReference type="Pfam" id="PF01343"/>
    </source>
</evidence>
<evidence type="ECO:0000313" key="7">
    <source>
        <dbReference type="Proteomes" id="UP001489004"/>
    </source>
</evidence>
<keyword evidence="2" id="KW-0645">Protease</keyword>
<dbReference type="EMBL" id="JALJOR010000003">
    <property type="protein sequence ID" value="KAK9819748.1"/>
    <property type="molecule type" value="Genomic_DNA"/>
</dbReference>
<dbReference type="InterPro" id="IPR002142">
    <property type="entry name" value="Peptidase_S49"/>
</dbReference>
<sequence>MGFNYSSQPLVTVVRLQGVITPSTTPVRGPAARRVINLERAEKWLKLAFNPLLKQRAVAIAINSPGGAAAQADLLHRAIRSHAEKTRLPVYTFTEDVAASGGYWLMCAGDKIFACNTSLVGSIGVVNAGFGAQELIKKLGIERRLFTAGEEKALLDPFKPVEPKDAQRVQELLNDVHNSFKDLVKQSRGSKLSGDEKELFSGRVWTGRQAVKLGLVDQIDDMHTALRREFGREVQFLQCSPSATPGFADMFFGGSSNLRARFATPDVYSAARSATQAFLDEVDERTLMARYGL</sequence>
<feature type="domain" description="Peptidase S49" evidence="5">
    <location>
        <begin position="84"/>
        <end position="228"/>
    </location>
</feature>
<evidence type="ECO:0000256" key="3">
    <source>
        <dbReference type="ARBA" id="ARBA00022801"/>
    </source>
</evidence>
<reference evidence="6 7" key="1">
    <citation type="journal article" date="2024" name="Nat. Commun.">
        <title>Phylogenomics reveals the evolutionary origins of lichenization in chlorophyte algae.</title>
        <authorList>
            <person name="Puginier C."/>
            <person name="Libourel C."/>
            <person name="Otte J."/>
            <person name="Skaloud P."/>
            <person name="Haon M."/>
            <person name="Grisel S."/>
            <person name="Petersen M."/>
            <person name="Berrin J.G."/>
            <person name="Delaux P.M."/>
            <person name="Dal Grande F."/>
            <person name="Keller J."/>
        </authorList>
    </citation>
    <scope>NUCLEOTIDE SEQUENCE [LARGE SCALE GENOMIC DNA]</scope>
    <source>
        <strain evidence="6 7">SAG 2043</strain>
    </source>
</reference>
<protein>
    <recommendedName>
        <fullName evidence="5">Peptidase S49 domain-containing protein</fullName>
    </recommendedName>
</protein>
<keyword evidence="3" id="KW-0378">Hydrolase</keyword>
<evidence type="ECO:0000256" key="2">
    <source>
        <dbReference type="ARBA" id="ARBA00022670"/>
    </source>
</evidence>
<comment type="similarity">
    <text evidence="1">Belongs to the peptidase S49 family.</text>
</comment>
<dbReference type="PANTHER" id="PTHR42987:SF8">
    <property type="entry name" value="PROTEINASE"/>
    <property type="match status" value="1"/>
</dbReference>
<dbReference type="Pfam" id="PF01343">
    <property type="entry name" value="Peptidase_S49"/>
    <property type="match status" value="1"/>
</dbReference>